<keyword evidence="3" id="KW-1185">Reference proteome</keyword>
<dbReference type="Proteomes" id="UP000660675">
    <property type="component" value="Unassembled WGS sequence"/>
</dbReference>
<evidence type="ECO:0000313" key="2">
    <source>
        <dbReference type="EMBL" id="GGV90224.1"/>
    </source>
</evidence>
<proteinExistence type="predicted"/>
<comment type="caution">
    <text evidence="2">The sequence shown here is derived from an EMBL/GenBank/DDBJ whole genome shotgun (WGS) entry which is preliminary data.</text>
</comment>
<dbReference type="EMBL" id="BMTF01000016">
    <property type="protein sequence ID" value="GGV90224.1"/>
    <property type="molecule type" value="Genomic_DNA"/>
</dbReference>
<reference evidence="3" key="1">
    <citation type="journal article" date="2019" name="Int. J. Syst. Evol. Microbiol.">
        <title>The Global Catalogue of Microorganisms (GCM) 10K type strain sequencing project: providing services to taxonomists for standard genome sequencing and annotation.</title>
        <authorList>
            <consortium name="The Broad Institute Genomics Platform"/>
            <consortium name="The Broad Institute Genome Sequencing Center for Infectious Disease"/>
            <person name="Wu L."/>
            <person name="Ma J."/>
        </authorList>
    </citation>
    <scope>NUCLEOTIDE SEQUENCE [LARGE SCALE GENOMIC DNA]</scope>
    <source>
        <strain evidence="3">JCM 4376</strain>
    </source>
</reference>
<feature type="region of interest" description="Disordered" evidence="1">
    <location>
        <begin position="1"/>
        <end position="63"/>
    </location>
</feature>
<gene>
    <name evidence="2" type="ORF">GCM10015535_45820</name>
</gene>
<feature type="compositionally biased region" description="Basic and acidic residues" evidence="1">
    <location>
        <begin position="30"/>
        <end position="56"/>
    </location>
</feature>
<organism evidence="2 3">
    <name type="scientific">Streptomyces gelaticus</name>
    <dbReference type="NCBI Taxonomy" id="285446"/>
    <lineage>
        <taxon>Bacteria</taxon>
        <taxon>Bacillati</taxon>
        <taxon>Actinomycetota</taxon>
        <taxon>Actinomycetes</taxon>
        <taxon>Kitasatosporales</taxon>
        <taxon>Streptomycetaceae</taxon>
        <taxon>Streptomyces</taxon>
    </lineage>
</organism>
<sequence length="63" mass="6928">MDLQGSREAGSLARNTAFPHCNSKRIANQLDDHHQKKYDMKDNTPVRSDPGSDKRSSGTLTAA</sequence>
<protein>
    <submittedName>
        <fullName evidence="2">Uncharacterized protein</fullName>
    </submittedName>
</protein>
<name>A0ABQ2W2M0_9ACTN</name>
<accession>A0ABQ2W2M0</accession>
<evidence type="ECO:0000313" key="3">
    <source>
        <dbReference type="Proteomes" id="UP000660675"/>
    </source>
</evidence>
<evidence type="ECO:0000256" key="1">
    <source>
        <dbReference type="SAM" id="MobiDB-lite"/>
    </source>
</evidence>